<accession>A0A5B0VA28</accession>
<dbReference type="RefSeq" id="WP_149601613.1">
    <property type="nucleotide sequence ID" value="NZ_VTUU01000013.1"/>
</dbReference>
<feature type="region of interest" description="Disordered" evidence="1">
    <location>
        <begin position="107"/>
        <end position="128"/>
    </location>
</feature>
<dbReference type="AlphaFoldDB" id="A0A5B0VA28"/>
<keyword evidence="3" id="KW-1185">Reference proteome</keyword>
<protein>
    <submittedName>
        <fullName evidence="2">Uncharacterized protein</fullName>
    </submittedName>
</protein>
<comment type="caution">
    <text evidence="2">The sequence shown here is derived from an EMBL/GenBank/DDBJ whole genome shotgun (WGS) entry which is preliminary data.</text>
</comment>
<evidence type="ECO:0000313" key="3">
    <source>
        <dbReference type="Proteomes" id="UP000323161"/>
    </source>
</evidence>
<evidence type="ECO:0000256" key="1">
    <source>
        <dbReference type="SAM" id="MobiDB-lite"/>
    </source>
</evidence>
<gene>
    <name evidence="2" type="ORF">FWJ25_17795</name>
</gene>
<reference evidence="2 3" key="1">
    <citation type="submission" date="2019-08" db="EMBL/GenBank/DDBJ databases">
        <title>Marinobacter ZYF650 sp. nov., a marine bacterium isolated from seawater of the Mariana trench.</title>
        <authorList>
            <person name="Ahmad W."/>
        </authorList>
    </citation>
    <scope>NUCLEOTIDE SEQUENCE [LARGE SCALE GENOMIC DNA]</scope>
    <source>
        <strain evidence="2 3">ZYF650</strain>
    </source>
</reference>
<dbReference type="Proteomes" id="UP000323161">
    <property type="component" value="Unassembled WGS sequence"/>
</dbReference>
<proteinExistence type="predicted"/>
<evidence type="ECO:0000313" key="2">
    <source>
        <dbReference type="EMBL" id="KAA1171035.1"/>
    </source>
</evidence>
<sequence>MTTPLDEMIAEFEKADDYMKERELRAKRIKMPADPEAWLSNLEKKLAEKLPQLPEPVRSEYTELMTDQIKTARNWLALGEQAALRTMVALLFDNYNLVLHNIDRKDAAPARKGRSAGGQSTAEQKQAEAEANIAQVVELWEKLEAQGRPERERAGIIANRMGRPIDTVRRWVKKAGLR</sequence>
<organism evidence="2 3">
    <name type="scientific">Marinobacter salinexigens</name>
    <dbReference type="NCBI Taxonomy" id="2919747"/>
    <lineage>
        <taxon>Bacteria</taxon>
        <taxon>Pseudomonadati</taxon>
        <taxon>Pseudomonadota</taxon>
        <taxon>Gammaproteobacteria</taxon>
        <taxon>Pseudomonadales</taxon>
        <taxon>Marinobacteraceae</taxon>
        <taxon>Marinobacter</taxon>
    </lineage>
</organism>
<name>A0A5B0VA28_9GAMM</name>
<dbReference type="EMBL" id="VTUU01000013">
    <property type="protein sequence ID" value="KAA1171035.1"/>
    <property type="molecule type" value="Genomic_DNA"/>
</dbReference>